<dbReference type="Proteomes" id="UP000579647">
    <property type="component" value="Unassembled WGS sequence"/>
</dbReference>
<sequence>MAAEHFASCPDNAWQRDADHPLEVDAEQPAGG</sequence>
<name>A0A840WFY1_9ACTN</name>
<reference evidence="2 3" key="1">
    <citation type="submission" date="2020-08" db="EMBL/GenBank/DDBJ databases">
        <title>Sequencing the genomes of 1000 actinobacteria strains.</title>
        <authorList>
            <person name="Klenk H.-P."/>
        </authorList>
    </citation>
    <scope>NUCLEOTIDE SEQUENCE [LARGE SCALE GENOMIC DNA]</scope>
    <source>
        <strain evidence="2 3">DSM 44598</strain>
    </source>
</reference>
<gene>
    <name evidence="2" type="ORF">HNR07_001393</name>
</gene>
<evidence type="ECO:0000313" key="3">
    <source>
        <dbReference type="Proteomes" id="UP000579647"/>
    </source>
</evidence>
<keyword evidence="3" id="KW-1185">Reference proteome</keyword>
<feature type="compositionally biased region" description="Basic and acidic residues" evidence="1">
    <location>
        <begin position="14"/>
        <end position="23"/>
    </location>
</feature>
<proteinExistence type="predicted"/>
<protein>
    <submittedName>
        <fullName evidence="2">Uncharacterized protein</fullName>
    </submittedName>
</protein>
<dbReference type="AlphaFoldDB" id="A0A840WFY1"/>
<evidence type="ECO:0000313" key="2">
    <source>
        <dbReference type="EMBL" id="MBB5490256.1"/>
    </source>
</evidence>
<feature type="region of interest" description="Disordered" evidence="1">
    <location>
        <begin position="1"/>
        <end position="32"/>
    </location>
</feature>
<evidence type="ECO:0000256" key="1">
    <source>
        <dbReference type="SAM" id="MobiDB-lite"/>
    </source>
</evidence>
<dbReference type="EMBL" id="JACHDO010000001">
    <property type="protein sequence ID" value="MBB5490256.1"/>
    <property type="molecule type" value="Genomic_DNA"/>
</dbReference>
<comment type="caution">
    <text evidence="2">The sequence shown here is derived from an EMBL/GenBank/DDBJ whole genome shotgun (WGS) entry which is preliminary data.</text>
</comment>
<organism evidence="2 3">
    <name type="scientific">Nocardiopsis metallicus</name>
    <dbReference type="NCBI Taxonomy" id="179819"/>
    <lineage>
        <taxon>Bacteria</taxon>
        <taxon>Bacillati</taxon>
        <taxon>Actinomycetota</taxon>
        <taxon>Actinomycetes</taxon>
        <taxon>Streptosporangiales</taxon>
        <taxon>Nocardiopsidaceae</taxon>
        <taxon>Nocardiopsis</taxon>
    </lineage>
</organism>
<accession>A0A840WFY1</accession>